<proteinExistence type="inferred from homology"/>
<sequence>MSRSVAAAPTGPMALDALPRDADGFRLRGRQASRLETFVDAAFAFAVTLLVVSFDAMPANVPELHEALRRAPAFLAGFAILAMFWATHHRFSRRTGLTDARVTTLGLLLIAVALLYVYPLRLIMGVALHFLTGGWAPSPMPIGFTEGEFRSLYVIYGIGFAAMCSIMLLLNRHGLARADALALDSVERCVLRQEAGAMAWLLIPTAASIALSLLPMPPGTWWQGLPGIVYCTLAVLMPWYGVRAARELARVRAESA</sequence>
<feature type="transmembrane region" description="Helical" evidence="13">
    <location>
        <begin position="38"/>
        <end position="61"/>
    </location>
</feature>
<keyword evidence="3" id="KW-0813">Transport</keyword>
<keyword evidence="10 13" id="KW-0472">Membrane</keyword>
<keyword evidence="15" id="KW-1185">Reference proteome</keyword>
<evidence type="ECO:0000256" key="4">
    <source>
        <dbReference type="ARBA" id="ARBA00022538"/>
    </source>
</evidence>
<comment type="subcellular location">
    <subcellularLocation>
        <location evidence="1">Membrane</location>
        <topology evidence="1">Multi-pass membrane protein</topology>
    </subcellularLocation>
</comment>
<keyword evidence="5 13" id="KW-0812">Transmembrane</keyword>
<evidence type="ECO:0000256" key="5">
    <source>
        <dbReference type="ARBA" id="ARBA00022692"/>
    </source>
</evidence>
<name>A0ABU1XYS8_9GAMM</name>
<evidence type="ECO:0000313" key="15">
    <source>
        <dbReference type="Proteomes" id="UP001256588"/>
    </source>
</evidence>
<keyword evidence="9" id="KW-0406">Ion transport</keyword>
<evidence type="ECO:0000256" key="1">
    <source>
        <dbReference type="ARBA" id="ARBA00004141"/>
    </source>
</evidence>
<organism evidence="14 15">
    <name type="scientific">Luteimonas terrae</name>
    <dbReference type="NCBI Taxonomy" id="1530191"/>
    <lineage>
        <taxon>Bacteria</taxon>
        <taxon>Pseudomonadati</taxon>
        <taxon>Pseudomonadota</taxon>
        <taxon>Gammaproteobacteria</taxon>
        <taxon>Lysobacterales</taxon>
        <taxon>Lysobacteraceae</taxon>
        <taxon>Luteimonas</taxon>
    </lineage>
</organism>
<comment type="caution">
    <text evidence="14">The sequence shown here is derived from an EMBL/GenBank/DDBJ whole genome shotgun (WGS) entry which is preliminary data.</text>
</comment>
<protein>
    <recommendedName>
        <fullName evidence="16">DUF1211 domain-containing protein</fullName>
    </recommendedName>
</protein>
<dbReference type="InterPro" id="IPR010617">
    <property type="entry name" value="TMEM175-like"/>
</dbReference>
<evidence type="ECO:0000256" key="6">
    <source>
        <dbReference type="ARBA" id="ARBA00022826"/>
    </source>
</evidence>
<feature type="transmembrane region" description="Helical" evidence="13">
    <location>
        <begin position="197"/>
        <end position="215"/>
    </location>
</feature>
<keyword evidence="6" id="KW-0631">Potassium channel</keyword>
<keyword evidence="7" id="KW-0630">Potassium</keyword>
<evidence type="ECO:0000256" key="11">
    <source>
        <dbReference type="ARBA" id="ARBA00023303"/>
    </source>
</evidence>
<reference evidence="14 15" key="1">
    <citation type="submission" date="2023-07" db="EMBL/GenBank/DDBJ databases">
        <title>Sorghum-associated microbial communities from plants grown in Nebraska, USA.</title>
        <authorList>
            <person name="Schachtman D."/>
        </authorList>
    </citation>
    <scope>NUCLEOTIDE SEQUENCE [LARGE SCALE GENOMIC DNA]</scope>
    <source>
        <strain evidence="14 15">4099</strain>
    </source>
</reference>
<dbReference type="RefSeq" id="WP_310235054.1">
    <property type="nucleotide sequence ID" value="NZ_JAVDWO010000007.1"/>
</dbReference>
<evidence type="ECO:0000256" key="13">
    <source>
        <dbReference type="SAM" id="Phobius"/>
    </source>
</evidence>
<evidence type="ECO:0000256" key="9">
    <source>
        <dbReference type="ARBA" id="ARBA00023065"/>
    </source>
</evidence>
<evidence type="ECO:0000313" key="14">
    <source>
        <dbReference type="EMBL" id="MDR7193181.1"/>
    </source>
</evidence>
<feature type="transmembrane region" description="Helical" evidence="13">
    <location>
        <begin position="107"/>
        <end position="131"/>
    </location>
</feature>
<evidence type="ECO:0000256" key="8">
    <source>
        <dbReference type="ARBA" id="ARBA00022989"/>
    </source>
</evidence>
<comment type="catalytic activity">
    <reaction evidence="12">
        <text>K(+)(in) = K(+)(out)</text>
        <dbReference type="Rhea" id="RHEA:29463"/>
        <dbReference type="ChEBI" id="CHEBI:29103"/>
    </reaction>
</comment>
<keyword evidence="4" id="KW-0633">Potassium transport</keyword>
<keyword evidence="8 13" id="KW-1133">Transmembrane helix</keyword>
<gene>
    <name evidence="14" type="ORF">J2W68_001915</name>
</gene>
<dbReference type="Pfam" id="PF06736">
    <property type="entry name" value="TMEM175"/>
    <property type="match status" value="1"/>
</dbReference>
<evidence type="ECO:0000256" key="3">
    <source>
        <dbReference type="ARBA" id="ARBA00022448"/>
    </source>
</evidence>
<evidence type="ECO:0000256" key="7">
    <source>
        <dbReference type="ARBA" id="ARBA00022958"/>
    </source>
</evidence>
<keyword evidence="11" id="KW-0407">Ion channel</keyword>
<evidence type="ECO:0000256" key="12">
    <source>
        <dbReference type="ARBA" id="ARBA00034430"/>
    </source>
</evidence>
<feature type="transmembrane region" description="Helical" evidence="13">
    <location>
        <begin position="67"/>
        <end position="86"/>
    </location>
</feature>
<dbReference type="Proteomes" id="UP001256588">
    <property type="component" value="Unassembled WGS sequence"/>
</dbReference>
<feature type="transmembrane region" description="Helical" evidence="13">
    <location>
        <begin position="151"/>
        <end position="170"/>
    </location>
</feature>
<comment type="similarity">
    <text evidence="2">Belongs to the TMEM175 family.</text>
</comment>
<evidence type="ECO:0008006" key="16">
    <source>
        <dbReference type="Google" id="ProtNLM"/>
    </source>
</evidence>
<dbReference type="EMBL" id="JAVDWO010000007">
    <property type="protein sequence ID" value="MDR7193181.1"/>
    <property type="molecule type" value="Genomic_DNA"/>
</dbReference>
<accession>A0ABU1XYS8</accession>
<evidence type="ECO:0000256" key="2">
    <source>
        <dbReference type="ARBA" id="ARBA00006920"/>
    </source>
</evidence>
<feature type="transmembrane region" description="Helical" evidence="13">
    <location>
        <begin position="221"/>
        <end position="242"/>
    </location>
</feature>
<evidence type="ECO:0000256" key="10">
    <source>
        <dbReference type="ARBA" id="ARBA00023136"/>
    </source>
</evidence>